<protein>
    <submittedName>
        <fullName evidence="2">Uncharacterized protein</fullName>
    </submittedName>
</protein>
<dbReference type="EMBL" id="AP028915">
    <property type="protein sequence ID" value="BES96429.1"/>
    <property type="molecule type" value="Genomic_DNA"/>
</dbReference>
<sequence length="144" mass="15612">MIVGDCCKRGFLQFEISVVKSLREFVSPLGDNVGKSEKRPTDPTVKCSLFAPRNKKIKCDGKNVLTSQTKPRPNPSWLPGLVVGPDAGRPPMMILLLLLLLTTALYNRFHCTHARASLAAPTPGPHQQPPSGGKSRVAQRGDSV</sequence>
<keyword evidence="3" id="KW-1185">Reference proteome</keyword>
<evidence type="ECO:0000256" key="1">
    <source>
        <dbReference type="SAM" id="MobiDB-lite"/>
    </source>
</evidence>
<proteinExistence type="predicted"/>
<gene>
    <name evidence="2" type="ORF">NTJ_09240</name>
</gene>
<dbReference type="Proteomes" id="UP001307889">
    <property type="component" value="Chromosome 7"/>
</dbReference>
<reference evidence="2 3" key="1">
    <citation type="submission" date="2023-09" db="EMBL/GenBank/DDBJ databases">
        <title>Nesidiocoris tenuis whole genome shotgun sequence.</title>
        <authorList>
            <person name="Shibata T."/>
            <person name="Shimoda M."/>
            <person name="Kobayashi T."/>
            <person name="Uehara T."/>
        </authorList>
    </citation>
    <scope>NUCLEOTIDE SEQUENCE [LARGE SCALE GENOMIC DNA]</scope>
    <source>
        <strain evidence="2 3">Japan</strain>
    </source>
</reference>
<accession>A0ABN7AW60</accession>
<evidence type="ECO:0000313" key="2">
    <source>
        <dbReference type="EMBL" id="BES96429.1"/>
    </source>
</evidence>
<name>A0ABN7AW60_9HEMI</name>
<organism evidence="2 3">
    <name type="scientific">Nesidiocoris tenuis</name>
    <dbReference type="NCBI Taxonomy" id="355587"/>
    <lineage>
        <taxon>Eukaryota</taxon>
        <taxon>Metazoa</taxon>
        <taxon>Ecdysozoa</taxon>
        <taxon>Arthropoda</taxon>
        <taxon>Hexapoda</taxon>
        <taxon>Insecta</taxon>
        <taxon>Pterygota</taxon>
        <taxon>Neoptera</taxon>
        <taxon>Paraneoptera</taxon>
        <taxon>Hemiptera</taxon>
        <taxon>Heteroptera</taxon>
        <taxon>Panheteroptera</taxon>
        <taxon>Cimicomorpha</taxon>
        <taxon>Miridae</taxon>
        <taxon>Dicyphina</taxon>
        <taxon>Nesidiocoris</taxon>
    </lineage>
</organism>
<feature type="region of interest" description="Disordered" evidence="1">
    <location>
        <begin position="118"/>
        <end position="144"/>
    </location>
</feature>
<evidence type="ECO:0000313" key="3">
    <source>
        <dbReference type="Proteomes" id="UP001307889"/>
    </source>
</evidence>